<dbReference type="EMBL" id="BK016139">
    <property type="protein sequence ID" value="DAF97962.1"/>
    <property type="molecule type" value="Genomic_DNA"/>
</dbReference>
<feature type="region of interest" description="Disordered" evidence="1">
    <location>
        <begin position="1"/>
        <end position="26"/>
    </location>
</feature>
<protein>
    <submittedName>
        <fullName evidence="2">Uncharacterized protein</fullName>
    </submittedName>
</protein>
<proteinExistence type="predicted"/>
<sequence length="132" mass="13862">MNITKTTEPRPFGYADSSATPTDYHGVPTTTYTATADTGEEVATIKVLDPNGIIIDATYLGSRLPGYGYGLIKLVQAVAQGRDLAIGEPDSDQAPLLNLVASNDQLEDSVDLLTDDGMDAEIAATLAPYKAA</sequence>
<name>A0A8S5UU87_9CAUD</name>
<evidence type="ECO:0000313" key="2">
    <source>
        <dbReference type="EMBL" id="DAF97962.1"/>
    </source>
</evidence>
<evidence type="ECO:0000256" key="1">
    <source>
        <dbReference type="SAM" id="MobiDB-lite"/>
    </source>
</evidence>
<reference evidence="2" key="1">
    <citation type="journal article" date="2021" name="Proc. Natl. Acad. Sci. U.S.A.">
        <title>A Catalog of Tens of Thousands of Viruses from Human Metagenomes Reveals Hidden Associations with Chronic Diseases.</title>
        <authorList>
            <person name="Tisza M.J."/>
            <person name="Buck C.B."/>
        </authorList>
    </citation>
    <scope>NUCLEOTIDE SEQUENCE</scope>
    <source>
        <strain evidence="2">CtpyK9</strain>
    </source>
</reference>
<organism evidence="2">
    <name type="scientific">Siphoviridae sp. ctpyK9</name>
    <dbReference type="NCBI Taxonomy" id="2825679"/>
    <lineage>
        <taxon>Viruses</taxon>
        <taxon>Duplodnaviria</taxon>
        <taxon>Heunggongvirae</taxon>
        <taxon>Uroviricota</taxon>
        <taxon>Caudoviricetes</taxon>
    </lineage>
</organism>
<accession>A0A8S5UU87</accession>